<dbReference type="EMBL" id="ML978998">
    <property type="protein sequence ID" value="KAF1924012.1"/>
    <property type="molecule type" value="Genomic_DNA"/>
</dbReference>
<feature type="transmembrane region" description="Helical" evidence="5">
    <location>
        <begin position="765"/>
        <end position="786"/>
    </location>
</feature>
<evidence type="ECO:0000313" key="8">
    <source>
        <dbReference type="Proteomes" id="UP000800082"/>
    </source>
</evidence>
<organism evidence="7 8">
    <name type="scientific">Didymella exigua CBS 183.55</name>
    <dbReference type="NCBI Taxonomy" id="1150837"/>
    <lineage>
        <taxon>Eukaryota</taxon>
        <taxon>Fungi</taxon>
        <taxon>Dikarya</taxon>
        <taxon>Ascomycota</taxon>
        <taxon>Pezizomycotina</taxon>
        <taxon>Dothideomycetes</taxon>
        <taxon>Pleosporomycetidae</taxon>
        <taxon>Pleosporales</taxon>
        <taxon>Pleosporineae</taxon>
        <taxon>Didymellaceae</taxon>
        <taxon>Didymella</taxon>
    </lineage>
</organism>
<dbReference type="PANTHER" id="PTHR47356">
    <property type="entry name" value="FAD-DEPENDENT MONOOXYGENASE ASQG-RELATED"/>
    <property type="match status" value="1"/>
</dbReference>
<accession>A0A6A5R8G3</accession>
<dbReference type="GeneID" id="54355994"/>
<evidence type="ECO:0000259" key="6">
    <source>
        <dbReference type="Pfam" id="PF01494"/>
    </source>
</evidence>
<feature type="transmembrane region" description="Helical" evidence="5">
    <location>
        <begin position="642"/>
        <end position="658"/>
    </location>
</feature>
<dbReference type="GO" id="GO:0004497">
    <property type="term" value="F:monooxygenase activity"/>
    <property type="evidence" value="ECO:0007669"/>
    <property type="project" value="InterPro"/>
</dbReference>
<keyword evidence="2" id="KW-0285">Flavoprotein</keyword>
<keyword evidence="5" id="KW-0472">Membrane</keyword>
<evidence type="ECO:0000256" key="5">
    <source>
        <dbReference type="SAM" id="Phobius"/>
    </source>
</evidence>
<dbReference type="InterPro" id="IPR002938">
    <property type="entry name" value="FAD-bd"/>
</dbReference>
<keyword evidence="5" id="KW-1133">Transmembrane helix</keyword>
<feature type="transmembrane region" description="Helical" evidence="5">
    <location>
        <begin position="678"/>
        <end position="694"/>
    </location>
</feature>
<evidence type="ECO:0000256" key="2">
    <source>
        <dbReference type="ARBA" id="ARBA00022630"/>
    </source>
</evidence>
<dbReference type="SUPFAM" id="SSF51905">
    <property type="entry name" value="FAD/NAD(P)-binding domain"/>
    <property type="match status" value="1"/>
</dbReference>
<dbReference type="PANTHER" id="PTHR47356:SF2">
    <property type="entry name" value="FAD-BINDING DOMAIN-CONTAINING PROTEIN-RELATED"/>
    <property type="match status" value="1"/>
</dbReference>
<sequence length="844" mass="94748">MIATGFKVIIAGGGISGLTLANALEKAGVDYILLEARDDIAPMVGASIGIFQNGGRILDQLGCFEAIEQEASPLRKTRSRDHHGKQFFANIGIQLVEARFNYPAMFVDRQHALRTLYENLNDKSKIKLQKRISKVDHSESGVVVTCKDGTTISGDILIGCDGVHSVVRNEMWRLAHLHEQNLFDPSDQNLLFAEYQCLFGISSQTKGIVEGEVTVNYDEGFSTLIIGGMQKVYWFVFKKLDKTCCPRFPWLFFASTVSTQARPSRETTVPIVSLTDQSADKANELPRYTKEDAEAFAQKIEKFHITPELTFDGLWKNRRTYTLVPIEEAQLKRWSWGRIACVGDCVHKMTPNMGAGGNAAMETAAALANEVKKMVNTAEKGKPSYETIKTHLGNYQALRDIRLTAVLKAANRLTRLHALATLKDKIFAFWVLPNAGDFFTNLTCDMITGAVKLDYLPTPARSLHGTMPFNPSQGLGQTESKLCRAVRGLPFLGIMAAALYFMWSVCLPPVVERIGNIIEQGVHNQIGEAVHVETLQSFYGVEFLDSRYRAFVACFASIQFVDLACSWQSLSFLTDGGIVYSILLIESSRRANILTLSYAPIILGYNMQFFGIGVLMALWCLVHYIQSPIENFRARDMRLTDLSYTASVLPVMLLTYYLPNFVSFSSWIDPTTRHAADWIWQPFAVWTTILQFVLKKTVMSDTVVKDQMKNPSRDLPVIKYTIYSLCAISTATWWYTLYAAPFPPWVLFVPDLTVVKTGDEFIRTFLQFDEIFSFGACFLWLLYLFGDLKRVGMVGASWVSIVVRGLITLVVAGPGVTVGLGWWWREQILATKWHRDAVVVRKSK</sequence>
<keyword evidence="8" id="KW-1185">Reference proteome</keyword>
<comment type="similarity">
    <text evidence="1">Belongs to the paxM FAD-dependent monooxygenase family.</text>
</comment>
<evidence type="ECO:0000256" key="4">
    <source>
        <dbReference type="ARBA" id="ARBA00023002"/>
    </source>
</evidence>
<feature type="transmembrane region" description="Helical" evidence="5">
    <location>
        <begin position="598"/>
        <end position="622"/>
    </location>
</feature>
<dbReference type="InterPro" id="IPR050562">
    <property type="entry name" value="FAD_mOase_fung"/>
</dbReference>
<reference evidence="7" key="1">
    <citation type="journal article" date="2020" name="Stud. Mycol.">
        <title>101 Dothideomycetes genomes: a test case for predicting lifestyles and emergence of pathogens.</title>
        <authorList>
            <person name="Haridas S."/>
            <person name="Albert R."/>
            <person name="Binder M."/>
            <person name="Bloem J."/>
            <person name="Labutti K."/>
            <person name="Salamov A."/>
            <person name="Andreopoulos B."/>
            <person name="Baker S."/>
            <person name="Barry K."/>
            <person name="Bills G."/>
            <person name="Bluhm B."/>
            <person name="Cannon C."/>
            <person name="Castanera R."/>
            <person name="Culley D."/>
            <person name="Daum C."/>
            <person name="Ezra D."/>
            <person name="Gonzalez J."/>
            <person name="Henrissat B."/>
            <person name="Kuo A."/>
            <person name="Liang C."/>
            <person name="Lipzen A."/>
            <person name="Lutzoni F."/>
            <person name="Magnuson J."/>
            <person name="Mondo S."/>
            <person name="Nolan M."/>
            <person name="Ohm R."/>
            <person name="Pangilinan J."/>
            <person name="Park H.-J."/>
            <person name="Ramirez L."/>
            <person name="Alfaro M."/>
            <person name="Sun H."/>
            <person name="Tritt A."/>
            <person name="Yoshinaga Y."/>
            <person name="Zwiers L.-H."/>
            <person name="Turgeon B."/>
            <person name="Goodwin S."/>
            <person name="Spatafora J."/>
            <person name="Crous P."/>
            <person name="Grigoriev I."/>
        </authorList>
    </citation>
    <scope>NUCLEOTIDE SEQUENCE</scope>
    <source>
        <strain evidence="7">CBS 183.55</strain>
    </source>
</reference>
<keyword evidence="3" id="KW-0274">FAD</keyword>
<keyword evidence="5" id="KW-0812">Transmembrane</keyword>
<keyword evidence="4" id="KW-0560">Oxidoreductase</keyword>
<feature type="transmembrane region" description="Helical" evidence="5">
    <location>
        <begin position="798"/>
        <end position="824"/>
    </location>
</feature>
<dbReference type="PRINTS" id="PR00420">
    <property type="entry name" value="RNGMNOXGNASE"/>
</dbReference>
<dbReference type="GO" id="GO:0071949">
    <property type="term" value="F:FAD binding"/>
    <property type="evidence" value="ECO:0007669"/>
    <property type="project" value="InterPro"/>
</dbReference>
<dbReference type="Proteomes" id="UP000800082">
    <property type="component" value="Unassembled WGS sequence"/>
</dbReference>
<feature type="domain" description="FAD-binding" evidence="6">
    <location>
        <begin position="260"/>
        <end position="378"/>
    </location>
</feature>
<feature type="transmembrane region" description="Helical" evidence="5">
    <location>
        <begin position="715"/>
        <end position="735"/>
    </location>
</feature>
<dbReference type="InterPro" id="IPR036188">
    <property type="entry name" value="FAD/NAD-bd_sf"/>
</dbReference>
<dbReference type="OrthoDB" id="2431938at2759"/>
<evidence type="ECO:0000256" key="3">
    <source>
        <dbReference type="ARBA" id="ARBA00022827"/>
    </source>
</evidence>
<dbReference type="Gene3D" id="3.50.50.60">
    <property type="entry name" value="FAD/NAD(P)-binding domain"/>
    <property type="match status" value="1"/>
</dbReference>
<dbReference type="AlphaFoldDB" id="A0A6A5R8G3"/>
<protein>
    <submittedName>
        <fullName evidence="7">FAD/NAD(P)-binding domain-containing protein</fullName>
    </submittedName>
</protein>
<dbReference type="RefSeq" id="XP_033444265.1">
    <property type="nucleotide sequence ID" value="XM_033598327.1"/>
</dbReference>
<proteinExistence type="inferred from homology"/>
<evidence type="ECO:0000256" key="1">
    <source>
        <dbReference type="ARBA" id="ARBA00007992"/>
    </source>
</evidence>
<gene>
    <name evidence="7" type="ORF">M421DRAFT_95701</name>
</gene>
<feature type="domain" description="FAD-binding" evidence="6">
    <location>
        <begin position="7"/>
        <end position="170"/>
    </location>
</feature>
<name>A0A6A5R8G3_9PLEO</name>
<dbReference type="Pfam" id="PF01494">
    <property type="entry name" value="FAD_binding_3"/>
    <property type="match status" value="2"/>
</dbReference>
<evidence type="ECO:0000313" key="7">
    <source>
        <dbReference type="EMBL" id="KAF1924012.1"/>
    </source>
</evidence>